<dbReference type="InterPro" id="IPR018485">
    <property type="entry name" value="FGGY_C"/>
</dbReference>
<dbReference type="GO" id="GO:0016301">
    <property type="term" value="F:kinase activity"/>
    <property type="evidence" value="ECO:0007669"/>
    <property type="project" value="UniProtKB-KW"/>
</dbReference>
<dbReference type="InterPro" id="IPR018483">
    <property type="entry name" value="Carb_kinase_FGGY_CS"/>
</dbReference>
<comment type="caution">
    <text evidence="7">The sequence shown here is derived from an EMBL/GenBank/DDBJ whole genome shotgun (WGS) entry which is preliminary data.</text>
</comment>
<dbReference type="CDD" id="cd07804">
    <property type="entry name" value="ASKHA_NBD_FGGY_RrXK-like"/>
    <property type="match status" value="1"/>
</dbReference>
<organism evidence="7 8">
    <name type="scientific">Candidatus Thermofonsia Clade 3 bacterium</name>
    <dbReference type="NCBI Taxonomy" id="2364212"/>
    <lineage>
        <taxon>Bacteria</taxon>
        <taxon>Bacillati</taxon>
        <taxon>Chloroflexota</taxon>
        <taxon>Candidatus Thermofontia</taxon>
        <taxon>Candidatus Thermofonsia Clade 3</taxon>
    </lineage>
</organism>
<feature type="domain" description="Carbohydrate kinase FGGY C-terminal" evidence="6">
    <location>
        <begin position="288"/>
        <end position="440"/>
    </location>
</feature>
<dbReference type="Pfam" id="PF02782">
    <property type="entry name" value="FGGY_C"/>
    <property type="match status" value="1"/>
</dbReference>
<accession>A0A2M8QGN5</accession>
<dbReference type="Proteomes" id="UP000230790">
    <property type="component" value="Unassembled WGS sequence"/>
</dbReference>
<evidence type="ECO:0000313" key="7">
    <source>
        <dbReference type="EMBL" id="PJF48973.1"/>
    </source>
</evidence>
<dbReference type="InterPro" id="IPR018484">
    <property type="entry name" value="FGGY_N"/>
</dbReference>
<evidence type="ECO:0000256" key="2">
    <source>
        <dbReference type="ARBA" id="ARBA00022679"/>
    </source>
</evidence>
<dbReference type="PANTHER" id="PTHR43095:SF5">
    <property type="entry name" value="XYLULOSE KINASE"/>
    <property type="match status" value="1"/>
</dbReference>
<dbReference type="PANTHER" id="PTHR43095">
    <property type="entry name" value="SUGAR KINASE"/>
    <property type="match status" value="1"/>
</dbReference>
<dbReference type="Pfam" id="PF00370">
    <property type="entry name" value="FGGY_N"/>
    <property type="match status" value="1"/>
</dbReference>
<protein>
    <submittedName>
        <fullName evidence="7">Carbohydrate kinase</fullName>
    </submittedName>
</protein>
<dbReference type="InterPro" id="IPR043129">
    <property type="entry name" value="ATPase_NBD"/>
</dbReference>
<evidence type="ECO:0000256" key="1">
    <source>
        <dbReference type="ARBA" id="ARBA00009156"/>
    </source>
</evidence>
<evidence type="ECO:0000256" key="4">
    <source>
        <dbReference type="RuleBase" id="RU003733"/>
    </source>
</evidence>
<gene>
    <name evidence="7" type="ORF">CUN48_00455</name>
</gene>
<dbReference type="SUPFAM" id="SSF53067">
    <property type="entry name" value="Actin-like ATPase domain"/>
    <property type="match status" value="2"/>
</dbReference>
<reference evidence="7 8" key="1">
    <citation type="submission" date="2017-11" db="EMBL/GenBank/DDBJ databases">
        <title>Evolution of Phototrophy in the Chloroflexi Phylum Driven by Horizontal Gene Transfer.</title>
        <authorList>
            <person name="Ward L.M."/>
            <person name="Hemp J."/>
            <person name="Shih P.M."/>
            <person name="Mcglynn S.E."/>
            <person name="Fischer W."/>
        </authorList>
    </citation>
    <scope>NUCLEOTIDE SEQUENCE [LARGE SCALE GENOMIC DNA]</scope>
    <source>
        <strain evidence="7">JP3_7</strain>
    </source>
</reference>
<dbReference type="Gene3D" id="3.30.420.40">
    <property type="match status" value="2"/>
</dbReference>
<dbReference type="InterPro" id="IPR000577">
    <property type="entry name" value="Carb_kinase_FGGY"/>
</dbReference>
<evidence type="ECO:0000259" key="5">
    <source>
        <dbReference type="Pfam" id="PF00370"/>
    </source>
</evidence>
<dbReference type="PIRSF" id="PIRSF000538">
    <property type="entry name" value="GlpK"/>
    <property type="match status" value="1"/>
</dbReference>
<dbReference type="GO" id="GO:0016773">
    <property type="term" value="F:phosphotransferase activity, alcohol group as acceptor"/>
    <property type="evidence" value="ECO:0007669"/>
    <property type="project" value="InterPro"/>
</dbReference>
<evidence type="ECO:0000313" key="8">
    <source>
        <dbReference type="Proteomes" id="UP000230790"/>
    </source>
</evidence>
<sequence length="504" mass="55230">MARQLLLGIDIGTTATKAILCEPEGRIVAEAEAAAALCAPRPGWAEEDAEAWWRNLPIVIHACLQQSAAQASDIAAVGVSGMVPTLILTDDAGRPLRPSIQQNDARAHREIEDFKAACDEGEVLRRTGSAITQQSIGPKLLWLRRHEPEVMRRVRRVMGSYDFIVYRLTGVASLERNWALESGLFDLQREDWDEAILTLAGAERAWLGEVRWPADVVGAVTREAAAFTGLKAGTPVVAGSADHIASAFSAGIRAPGDLLVKLGGAGDILYCLDRLEIDPRLFLDYHLIPGKFLINGCMAASGSIIKWFRQEFAPQMSYADLDAEASQVPAGAEGLVMLPYFLGEKTPIHDPLARGLFLGLTLSHRRAHLYRAILEGIAMGFYHHVQVLAERGLSISRVRVTNGGARSALWKQIVADVLNHPLEQIAHHPGSSLGAAFVAGKGIGSFAGWDEIERFITITSVIHPAAERHRRYRDHFEVYRQAYERLRPLFVRLSLADEDAPAQT</sequence>
<dbReference type="InterPro" id="IPR050406">
    <property type="entry name" value="FGGY_Carb_Kinase"/>
</dbReference>
<dbReference type="PROSITE" id="PS00445">
    <property type="entry name" value="FGGY_KINASES_2"/>
    <property type="match status" value="1"/>
</dbReference>
<keyword evidence="3 4" id="KW-0418">Kinase</keyword>
<proteinExistence type="inferred from homology"/>
<keyword evidence="2 4" id="KW-0808">Transferase</keyword>
<dbReference type="EMBL" id="PGTN01000002">
    <property type="protein sequence ID" value="PJF48973.1"/>
    <property type="molecule type" value="Genomic_DNA"/>
</dbReference>
<comment type="similarity">
    <text evidence="1 4">Belongs to the FGGY kinase family.</text>
</comment>
<evidence type="ECO:0000259" key="6">
    <source>
        <dbReference type="Pfam" id="PF02782"/>
    </source>
</evidence>
<name>A0A2M8QGN5_9CHLR</name>
<dbReference type="AlphaFoldDB" id="A0A2M8QGN5"/>
<evidence type="ECO:0000256" key="3">
    <source>
        <dbReference type="ARBA" id="ARBA00022777"/>
    </source>
</evidence>
<dbReference type="GO" id="GO:0005975">
    <property type="term" value="P:carbohydrate metabolic process"/>
    <property type="evidence" value="ECO:0007669"/>
    <property type="project" value="InterPro"/>
</dbReference>
<feature type="domain" description="Carbohydrate kinase FGGY N-terminal" evidence="5">
    <location>
        <begin position="6"/>
        <end position="248"/>
    </location>
</feature>